<dbReference type="FunFam" id="1.10.600.10:FF:000001">
    <property type="entry name" value="Geranylgeranyl diphosphate synthase"/>
    <property type="match status" value="1"/>
</dbReference>
<dbReference type="GO" id="GO:0016114">
    <property type="term" value="P:terpenoid biosynthetic process"/>
    <property type="evidence" value="ECO:0007669"/>
    <property type="project" value="UniProtKB-ARBA"/>
</dbReference>
<evidence type="ECO:0000256" key="1">
    <source>
        <dbReference type="ARBA" id="ARBA00001946"/>
    </source>
</evidence>
<proteinExistence type="inferred from homology"/>
<dbReference type="InterPro" id="IPR000092">
    <property type="entry name" value="Polyprenyl_synt"/>
</dbReference>
<dbReference type="PROSITE" id="PS00444">
    <property type="entry name" value="POLYPRENYL_SYNTHASE_2"/>
    <property type="match status" value="1"/>
</dbReference>
<dbReference type="EC" id="2.5.1.10" evidence="3"/>
<dbReference type="CDD" id="cd00685">
    <property type="entry name" value="Trans_IPPS_HT"/>
    <property type="match status" value="1"/>
</dbReference>
<dbReference type="SFLD" id="SFLDG01017">
    <property type="entry name" value="Polyprenyl_Transferase_Like"/>
    <property type="match status" value="1"/>
</dbReference>
<comment type="catalytic activity">
    <reaction evidence="11">
        <text>isopentenyl diphosphate + (2E)-geranyl diphosphate = (2E,6E)-farnesyl diphosphate + diphosphate</text>
        <dbReference type="Rhea" id="RHEA:19361"/>
        <dbReference type="ChEBI" id="CHEBI:33019"/>
        <dbReference type="ChEBI" id="CHEBI:58057"/>
        <dbReference type="ChEBI" id="CHEBI:128769"/>
        <dbReference type="ChEBI" id="CHEBI:175763"/>
        <dbReference type="EC" id="2.5.1.10"/>
    </reaction>
</comment>
<dbReference type="PANTHER" id="PTHR43281:SF1">
    <property type="entry name" value="FARNESYL DIPHOSPHATE SYNTHASE"/>
    <property type="match status" value="1"/>
</dbReference>
<comment type="caution">
    <text evidence="13">The sequence shown here is derived from an EMBL/GenBank/DDBJ whole genome shotgun (WGS) entry which is preliminary data.</text>
</comment>
<dbReference type="OrthoDB" id="9805316at2"/>
<evidence type="ECO:0000256" key="7">
    <source>
        <dbReference type="ARBA" id="ARBA00022842"/>
    </source>
</evidence>
<name>A0A4Z0GK44_9BACL</name>
<evidence type="ECO:0000256" key="3">
    <source>
        <dbReference type="ARBA" id="ARBA00012439"/>
    </source>
</evidence>
<dbReference type="InterPro" id="IPR033749">
    <property type="entry name" value="Polyprenyl_synt_CS"/>
</dbReference>
<dbReference type="EMBL" id="SRJD01000025">
    <property type="protein sequence ID" value="TGA96417.1"/>
    <property type="molecule type" value="Genomic_DNA"/>
</dbReference>
<evidence type="ECO:0000256" key="12">
    <source>
        <dbReference type="RuleBase" id="RU004466"/>
    </source>
</evidence>
<keyword evidence="14" id="KW-1185">Reference proteome</keyword>
<comment type="similarity">
    <text evidence="2 12">Belongs to the FPP/GGPP synthase family.</text>
</comment>
<dbReference type="Gene3D" id="1.10.600.10">
    <property type="entry name" value="Farnesyl Diphosphate Synthase"/>
    <property type="match status" value="1"/>
</dbReference>
<gene>
    <name evidence="13" type="ORF">E4665_15615</name>
</gene>
<sequence>MDYMASRKAWIEKELPVFLQRASIPSKLKDSMVYSLMAGGKRIRPVLLFATLDTLGEKEEKGLATAIALEMIHTYSLIHDDLPAMDNDELRRGKPTNHVVFGEATATLAGDGLLTCAFQIIAADDQLSDACKSGLVLRLARAAGPEGMVGGQEDDLEAEDKFLSLEELMSVHRRKTGKLIKFPVEAAALIAGASEQEEKSLSGYADHLGLAFQIGDDILDIAGNEKDLGKPIGSDLVNHKNTYVSLLTVNGAREKLAEHIQRAKGFLSEGKFDGGILSELADYLLHRTS</sequence>
<protein>
    <recommendedName>
        <fullName evidence="4">Farnesyl diphosphate synthase</fullName>
        <ecNumber evidence="3">2.5.1.10</ecNumber>
    </recommendedName>
    <alternativeName>
        <fullName evidence="10">(2E,6E)-farnesyl diphosphate synthase</fullName>
    </alternativeName>
    <alternativeName>
        <fullName evidence="9">Geranyltranstransferase</fullName>
    </alternativeName>
</protein>
<evidence type="ECO:0000256" key="4">
    <source>
        <dbReference type="ARBA" id="ARBA00015100"/>
    </source>
</evidence>
<dbReference type="NCBIfam" id="NF045485">
    <property type="entry name" value="FPPsyn"/>
    <property type="match status" value="1"/>
</dbReference>
<keyword evidence="5 12" id="KW-0808">Transferase</keyword>
<evidence type="ECO:0000256" key="2">
    <source>
        <dbReference type="ARBA" id="ARBA00006706"/>
    </source>
</evidence>
<dbReference type="GO" id="GO:0046872">
    <property type="term" value="F:metal ion binding"/>
    <property type="evidence" value="ECO:0007669"/>
    <property type="project" value="UniProtKB-KW"/>
</dbReference>
<keyword evidence="8" id="KW-0414">Isoprene biosynthesis</keyword>
<dbReference type="InterPro" id="IPR053378">
    <property type="entry name" value="Prenyl_diphosphate_synthase"/>
</dbReference>
<dbReference type="Proteomes" id="UP000298347">
    <property type="component" value="Unassembled WGS sequence"/>
</dbReference>
<dbReference type="SUPFAM" id="SSF48576">
    <property type="entry name" value="Terpenoid synthases"/>
    <property type="match status" value="1"/>
</dbReference>
<evidence type="ECO:0000256" key="5">
    <source>
        <dbReference type="ARBA" id="ARBA00022679"/>
    </source>
</evidence>
<evidence type="ECO:0000256" key="9">
    <source>
        <dbReference type="ARBA" id="ARBA00032380"/>
    </source>
</evidence>
<accession>A0A4Z0GK44</accession>
<evidence type="ECO:0000256" key="8">
    <source>
        <dbReference type="ARBA" id="ARBA00023229"/>
    </source>
</evidence>
<evidence type="ECO:0000256" key="6">
    <source>
        <dbReference type="ARBA" id="ARBA00022723"/>
    </source>
</evidence>
<reference evidence="13 14" key="1">
    <citation type="journal article" date="2015" name="Int. J. Syst. Evol. Microbiol.">
        <title>Sporolactobacillus shoreae sp. nov. and Sporolactobacillus spathodeae sp. nov., two spore-forming lactic acid bacteria isolated from tree barks in Thailand.</title>
        <authorList>
            <person name="Thamacharoensuk T."/>
            <person name="Kitahara M."/>
            <person name="Ohkuma M."/>
            <person name="Thongchul N."/>
            <person name="Tanasupawat S."/>
        </authorList>
    </citation>
    <scope>NUCLEOTIDE SEQUENCE [LARGE SCALE GENOMIC DNA]</scope>
    <source>
        <strain evidence="13 14">BK92</strain>
    </source>
</reference>
<dbReference type="GO" id="GO:0005737">
    <property type="term" value="C:cytoplasm"/>
    <property type="evidence" value="ECO:0007669"/>
    <property type="project" value="UniProtKB-ARBA"/>
</dbReference>
<keyword evidence="7" id="KW-0460">Magnesium</keyword>
<keyword evidence="6" id="KW-0479">Metal-binding</keyword>
<dbReference type="GO" id="GO:0004337">
    <property type="term" value="F:(2E,6E)-farnesyl diphosphate synthase activity"/>
    <property type="evidence" value="ECO:0007669"/>
    <property type="project" value="UniProtKB-EC"/>
</dbReference>
<evidence type="ECO:0000313" key="14">
    <source>
        <dbReference type="Proteomes" id="UP000298347"/>
    </source>
</evidence>
<evidence type="ECO:0000313" key="13">
    <source>
        <dbReference type="EMBL" id="TGA96417.1"/>
    </source>
</evidence>
<dbReference type="AlphaFoldDB" id="A0A4Z0GK44"/>
<dbReference type="SFLD" id="SFLDS00005">
    <property type="entry name" value="Isoprenoid_Synthase_Type_I"/>
    <property type="match status" value="1"/>
</dbReference>
<organism evidence="13 14">
    <name type="scientific">Sporolactobacillus shoreae</name>
    <dbReference type="NCBI Taxonomy" id="1465501"/>
    <lineage>
        <taxon>Bacteria</taxon>
        <taxon>Bacillati</taxon>
        <taxon>Bacillota</taxon>
        <taxon>Bacilli</taxon>
        <taxon>Bacillales</taxon>
        <taxon>Sporolactobacillaceae</taxon>
        <taxon>Sporolactobacillus</taxon>
    </lineage>
</organism>
<evidence type="ECO:0000256" key="10">
    <source>
        <dbReference type="ARBA" id="ARBA00032873"/>
    </source>
</evidence>
<dbReference type="PROSITE" id="PS00723">
    <property type="entry name" value="POLYPRENYL_SYNTHASE_1"/>
    <property type="match status" value="1"/>
</dbReference>
<dbReference type="InterPro" id="IPR008949">
    <property type="entry name" value="Isoprenoid_synthase_dom_sf"/>
</dbReference>
<evidence type="ECO:0000256" key="11">
    <source>
        <dbReference type="ARBA" id="ARBA00049399"/>
    </source>
</evidence>
<comment type="cofactor">
    <cofactor evidence="1">
        <name>Mg(2+)</name>
        <dbReference type="ChEBI" id="CHEBI:18420"/>
    </cofactor>
</comment>
<dbReference type="PANTHER" id="PTHR43281">
    <property type="entry name" value="FARNESYL DIPHOSPHATE SYNTHASE"/>
    <property type="match status" value="1"/>
</dbReference>
<dbReference type="Pfam" id="PF00348">
    <property type="entry name" value="polyprenyl_synt"/>
    <property type="match status" value="1"/>
</dbReference>